<evidence type="ECO:0000256" key="4">
    <source>
        <dbReference type="ARBA" id="ARBA00023015"/>
    </source>
</evidence>
<feature type="compositionally biased region" description="Low complexity" evidence="8">
    <location>
        <begin position="2005"/>
        <end position="2046"/>
    </location>
</feature>
<evidence type="ECO:0000259" key="9">
    <source>
        <dbReference type="SMART" id="SM01281"/>
    </source>
</evidence>
<feature type="compositionally biased region" description="Polar residues" evidence="8">
    <location>
        <begin position="1979"/>
        <end position="1992"/>
    </location>
</feature>
<comment type="similarity">
    <text evidence="2">Belongs to the Mediator complex subunit 12 family.</text>
</comment>
<comment type="subcellular location">
    <subcellularLocation>
        <location evidence="1">Nucleus</location>
    </subcellularLocation>
</comment>
<gene>
    <name evidence="10" type="ORF">NTJ_10262</name>
</gene>
<organism evidence="10 11">
    <name type="scientific">Nesidiocoris tenuis</name>
    <dbReference type="NCBI Taxonomy" id="355587"/>
    <lineage>
        <taxon>Eukaryota</taxon>
        <taxon>Metazoa</taxon>
        <taxon>Ecdysozoa</taxon>
        <taxon>Arthropoda</taxon>
        <taxon>Hexapoda</taxon>
        <taxon>Insecta</taxon>
        <taxon>Pterygota</taxon>
        <taxon>Neoptera</taxon>
        <taxon>Paraneoptera</taxon>
        <taxon>Hemiptera</taxon>
        <taxon>Heteroptera</taxon>
        <taxon>Panheteroptera</taxon>
        <taxon>Cimicomorpha</taxon>
        <taxon>Miridae</taxon>
        <taxon>Dicyphina</taxon>
        <taxon>Nesidiocoris</taxon>
    </lineage>
</organism>
<feature type="compositionally biased region" description="Pro residues" evidence="8">
    <location>
        <begin position="1994"/>
        <end position="2004"/>
    </location>
</feature>
<sequence length="2074" mass="232130">MKGFSYEKRYLKKPKLGPPDVYPQEPKQKEDELTIVNVKHGFTIPQLAEEFGSARNFNVTASKVGAYFNAILEKKDEFNTLPDSGRKRQQINPKDNFWPATARTKPMVETWFKDLAGTKALVSLSKKAPNFNKKEDIYQLLCDFQVPMLRAAWFIKLSSAYTVAVTEAKGKKRQLPDPTQEWTQSLLKFMKEHLSKLQEFYQNASQSVMSDDQKMSLKLWQYTQQLTRYLYQEGLLDRQETLQWILDLLERYKNWPPSEDGPLRLILPLALQYLEEFVQNELLARKLAYFCVGRLTQLCMNQTGSVSPNSPNHNASQSTPNNAMAIPNAVSFTEFLNCVHHKDIILSLSVIIQVITLDCPTALVWNSIGEGKSASIINGSPLDHLPCTPLSLPMPQRNANPHIRAQLKAHEEMIKQRSQAAENKWSCDKWQQSCAGVTTQRVLAALDALDRHSFYKVDTNNSLSTLYSKIFPEAPDKNNHQIEKDEPIVNLLCWWAVSGNRYGEHRAIAVAKLLERRNNQVMQGQDGDNTDDKDSVTSVTTGLPVFQPLLMKFLDHDAPILEESNNAANNASNRIMFTNLVHLFSELVRHDVFSHDAYVCTLISRGDLLQVQGQVGSNPGSTPRPNSNKPIDTPTTNIHLDSDPAALFDMKPSKLQEHNRMEIDDRNIDDDLVSLLQTIKEEHGNSMDAPDSPKDVGMREHDHAMDHISRGKPSRHLLYTTHFPLPQDESCSHECNQRHVLLYGVGRVRDEARHAVRKVAKDVCKLFSKKFSIDVAEGGKVKKHSRSEFNFEATTARVQSLSFFDQHVVTSTCSTTVYEMISAFGAGTTNYLPVQEHVAFLFDLMELALNIHGLIDICIQILKEIPEVEAQLQAKGSHLVRSYTTGLVLYIVGVLRRYHCCLLLSGEQTVSVFEGLCRVVINVSNPGDCSSAERCVLSHLHDLYASCSLLKTRPHGAEPFSNAYPKIRTALYSSLTPSQLGNQTATPFLADVIKSCRKAMKIEPAWVRQLNDSLSNRYSFVWNAIMAVCSSSDIDRLNDLGHLCAELTSSCNMLSSEWLGVLTALCYSSKNSSYINLLDQINIHELAIHNSLAVFTSILVARHCFSLEDFVVHAALPSLMTMCNEGRGDDIDAEAGARLTCHLLLRLFKTSEVPQPAMYSVATSPHPLPSNSASSIKLSCDRHLLAAAHNNIKVGPVLAVLKAILVVGDITAGRGSRGKVKPHKMTPPSGQGELSISHILGTSDCLGGARDELLMDLGGSISSNGGLSELAQYVLKEMCSEEWVLERCLEKPEELCTEDMMLDSMLSPKQAQRLLHMICYPDRPLSTEASMDQKAMITNILENLELWTMRVSWLDMQLMLKQFAPASSELNQWLETVAKAAINLFNLNSANKEDNTKGKNQCMWLVAPLVAKLPPCVQGRVLKVAGQVLVESCNWFTSSSSRNKGGTPSRPSGGPQMGHHQPFLALVLTCLKGQDDQREGLLTSLHAQLTQCIQMAKEDRNYVCGDHKSRTAMQDALLLRFSLIGGMFDTIQRNTNLTIDWAILLVQLVIYGVIDLNNNWELFNTVIDMLATLIHSTLVSDSQSEKCEENRKHYQNLMKKLKKEVGERNSPSIHFVRQLLPLPKRQTEVIACGQMGLLTDMKGNKIDFDSTDKHGLQVTEKQRISPWDILEGLKNPAPLSWSWFGAVRMDRRLLPFEETHRLLQCHTHSLVKSPDHYLEPLPLPPEDIDPPKPMKGGNGMHENTPPSVDSPRGGKRPIGKAPVQTSRKRKQPTKPGTPVMHVQQPGAPPGPQTGQMPGMVSGFPNQNQGGMFPGGSQPPQWGGAPPYQQGPPHVPQVYYPQQQIPPQAAGNPGGPGRVVRGKQALSDMLRMRLPSNQYINQNQPPMQNFAPMPRQQMFRPSMQPGMQPNMQAGNQSGQMFPSQQPQMYQNMQQPGMNQNYGGYGGSGMVNNPNMFPDQNMMRTPDYQPRMRPAYMQAPNVTMTSMGGPLSQSQPAPPYTRPVAPPQQQQQVPQSQQHNFQQQMNQQRMRQQLMAMQQQQQNQQQNNTAIANQLRQMQQQPNAQSHMYGQQPPPY</sequence>
<dbReference type="SMART" id="SM01281">
    <property type="entry name" value="Med12"/>
    <property type="match status" value="1"/>
</dbReference>
<dbReference type="InterPro" id="IPR051647">
    <property type="entry name" value="Mediator_comp_sub12"/>
</dbReference>
<evidence type="ECO:0000256" key="1">
    <source>
        <dbReference type="ARBA" id="ARBA00004123"/>
    </source>
</evidence>
<proteinExistence type="inferred from homology"/>
<evidence type="ECO:0000313" key="10">
    <source>
        <dbReference type="EMBL" id="BES97448.1"/>
    </source>
</evidence>
<evidence type="ECO:0000256" key="2">
    <source>
        <dbReference type="ARBA" id="ARBA00010289"/>
    </source>
</evidence>
<feature type="domain" description="Mediator complex subunit Med12" evidence="9">
    <location>
        <begin position="96"/>
        <end position="156"/>
    </location>
</feature>
<keyword evidence="4" id="KW-0805">Transcription regulation</keyword>
<dbReference type="InterPro" id="IPR019035">
    <property type="entry name" value="Mediator_Med12"/>
</dbReference>
<dbReference type="InterPro" id="IPR021990">
    <property type="entry name" value="Mediator_Med12_LCEWAV"/>
</dbReference>
<evidence type="ECO:0000256" key="6">
    <source>
        <dbReference type="ARBA" id="ARBA00023163"/>
    </source>
</evidence>
<evidence type="ECO:0000256" key="7">
    <source>
        <dbReference type="ARBA" id="ARBA00023242"/>
    </source>
</evidence>
<keyword evidence="7" id="KW-0539">Nucleus</keyword>
<feature type="region of interest" description="Disordered" evidence="8">
    <location>
        <begin position="1714"/>
        <end position="1792"/>
    </location>
</feature>
<evidence type="ECO:0000256" key="3">
    <source>
        <dbReference type="ARBA" id="ARBA00022491"/>
    </source>
</evidence>
<keyword evidence="6" id="KW-0804">Transcription</keyword>
<dbReference type="PANTHER" id="PTHR46007:SF11">
    <property type="entry name" value="MEDIATOR OF RNA POLYMERASE II TRANSCRIPTION SUBUNIT 12"/>
    <property type="match status" value="1"/>
</dbReference>
<dbReference type="Pfam" id="PF12145">
    <property type="entry name" value="Med12-LCEWAV"/>
    <property type="match status" value="1"/>
</dbReference>
<reference evidence="10 11" key="1">
    <citation type="submission" date="2023-09" db="EMBL/GenBank/DDBJ databases">
        <title>Nesidiocoris tenuis whole genome shotgun sequence.</title>
        <authorList>
            <person name="Shibata T."/>
            <person name="Shimoda M."/>
            <person name="Kobayashi T."/>
            <person name="Uehara T."/>
        </authorList>
    </citation>
    <scope>NUCLEOTIDE SEQUENCE [LARGE SCALE GENOMIC DNA]</scope>
    <source>
        <strain evidence="10 11">Japan</strain>
    </source>
</reference>
<dbReference type="Pfam" id="PF09497">
    <property type="entry name" value="Med12"/>
    <property type="match status" value="1"/>
</dbReference>
<keyword evidence="3" id="KW-0678">Repressor</keyword>
<dbReference type="PANTHER" id="PTHR46007">
    <property type="entry name" value="MEDIATOR OF RNA POLYMERASE II TRANSCRIPTION SUBUNIT 12"/>
    <property type="match status" value="1"/>
</dbReference>
<protein>
    <submittedName>
        <fullName evidence="10">Mediator of RNA polymerase II transcription subunit</fullName>
    </submittedName>
</protein>
<name>A0ABN7AZP9_9HEMI</name>
<evidence type="ECO:0000313" key="11">
    <source>
        <dbReference type="Proteomes" id="UP001307889"/>
    </source>
</evidence>
<keyword evidence="5" id="KW-0010">Activator</keyword>
<feature type="region of interest" description="Disordered" evidence="8">
    <location>
        <begin position="1979"/>
        <end position="2074"/>
    </location>
</feature>
<evidence type="ECO:0000256" key="5">
    <source>
        <dbReference type="ARBA" id="ARBA00023159"/>
    </source>
</evidence>
<keyword evidence="11" id="KW-1185">Reference proteome</keyword>
<dbReference type="Proteomes" id="UP001307889">
    <property type="component" value="Chromosome 8"/>
</dbReference>
<evidence type="ECO:0000256" key="8">
    <source>
        <dbReference type="SAM" id="MobiDB-lite"/>
    </source>
</evidence>
<accession>A0ABN7AZP9</accession>
<feature type="region of interest" description="Disordered" evidence="8">
    <location>
        <begin position="1"/>
        <end position="26"/>
    </location>
</feature>
<feature type="compositionally biased region" description="Polar residues" evidence="8">
    <location>
        <begin position="2047"/>
        <end position="2067"/>
    </location>
</feature>
<dbReference type="EMBL" id="AP028916">
    <property type="protein sequence ID" value="BES97448.1"/>
    <property type="molecule type" value="Genomic_DNA"/>
</dbReference>